<dbReference type="InterPro" id="IPR021080">
    <property type="entry name" value="Minor_capsid_protein"/>
</dbReference>
<reference evidence="1 2" key="1">
    <citation type="submission" date="2012-06" db="EMBL/GenBank/DDBJ databases">
        <title>Draft Genome Sequence of Lactobacillus pasteurii CRBIP 24.76T.</title>
        <authorList>
            <person name="Cousin S."/>
            <person name="Bouchier C."/>
            <person name="Loux V."/>
            <person name="Ma L."/>
            <person name="Creno S."/>
            <person name="Bizet C."/>
            <person name="Clermont D."/>
        </authorList>
    </citation>
    <scope>NUCLEOTIDE SEQUENCE [LARGE SCALE GENOMIC DNA]</scope>
    <source>
        <strain evidence="2">CRBIP 24.76T</strain>
    </source>
</reference>
<accession>I7LB63</accession>
<protein>
    <submittedName>
        <fullName evidence="1">Minor capsid protein</fullName>
    </submittedName>
</protein>
<keyword evidence="2" id="KW-1185">Reference proteome</keyword>
<name>I7LB63_9LACO</name>
<proteinExistence type="predicted"/>
<evidence type="ECO:0000313" key="1">
    <source>
        <dbReference type="EMBL" id="CCI85291.1"/>
    </source>
</evidence>
<gene>
    <name evidence="1" type="ORF">BN53_04210</name>
</gene>
<sequence length="131" mass="14774">MGVKVKVDLTQLNKRFSQKRLRFAKLAMANEALQAMNKYVPSSSMGQNESGATLRGMTFVDDSGDYINYKVPYARAQFYGKVGPYPGYPVKKYTTPGTSKRWDLRLKGNKEEFKAVGDAFIKGLEWTENAD</sequence>
<dbReference type="EMBL" id="CAKD01000021">
    <property type="protein sequence ID" value="CCI85291.1"/>
    <property type="molecule type" value="Genomic_DNA"/>
</dbReference>
<dbReference type="eggNOG" id="ENOG503189M">
    <property type="taxonomic scope" value="Bacteria"/>
</dbReference>
<dbReference type="OrthoDB" id="2221953at2"/>
<dbReference type="Pfam" id="PF11114">
    <property type="entry name" value="Minor_capsid_2"/>
    <property type="match status" value="1"/>
</dbReference>
<organism evidence="1 2">
    <name type="scientific">Lactobacillus pasteurii DSM 23907 = CRBIP 24.76</name>
    <dbReference type="NCBI Taxonomy" id="1423790"/>
    <lineage>
        <taxon>Bacteria</taxon>
        <taxon>Bacillati</taxon>
        <taxon>Bacillota</taxon>
        <taxon>Bacilli</taxon>
        <taxon>Lactobacillales</taxon>
        <taxon>Lactobacillaceae</taxon>
        <taxon>Lactobacillus</taxon>
    </lineage>
</organism>
<dbReference type="RefSeq" id="WP_009559841.1">
    <property type="nucleotide sequence ID" value="NZ_AYZN01000017.1"/>
</dbReference>
<comment type="caution">
    <text evidence="1">The sequence shown here is derived from an EMBL/GenBank/DDBJ whole genome shotgun (WGS) entry which is preliminary data.</text>
</comment>
<dbReference type="Proteomes" id="UP000009311">
    <property type="component" value="Unassembled WGS sequence"/>
</dbReference>
<dbReference type="PATRIC" id="fig|1423790.3.peg.860"/>
<dbReference type="STRING" id="1423790.BN53_04210"/>
<evidence type="ECO:0000313" key="2">
    <source>
        <dbReference type="Proteomes" id="UP000009311"/>
    </source>
</evidence>
<dbReference type="AlphaFoldDB" id="I7LB63"/>